<comment type="caution">
    <text evidence="2">The sequence shown here is derived from an EMBL/GenBank/DDBJ whole genome shotgun (WGS) entry which is preliminary data.</text>
</comment>
<accession>A0A2T2WSV7</accession>
<protein>
    <submittedName>
        <fullName evidence="2">Uncharacterized protein</fullName>
    </submittedName>
</protein>
<evidence type="ECO:0000313" key="2">
    <source>
        <dbReference type="EMBL" id="PSR25335.1"/>
    </source>
</evidence>
<sequence length="188" mass="20213">MERFGICVASTDTEMDELAQSLRNLVAQWHLDTLPDGCQVRVLVELGQPSIGYRLGGGRGIRRLADMLAQVTQLSARRVWSGIDGSTIVIRFSRAFMPSSQLLERIAWALFLWTASGHVDHEIFKPLYGSVVTAPVSPNVRAASPVAMPVAHSTTVTQALPRPRHPGTSGLGLAATNPPPVKAKPKGG</sequence>
<dbReference type="EMBL" id="PXYW01000153">
    <property type="protein sequence ID" value="PSR25335.1"/>
    <property type="molecule type" value="Genomic_DNA"/>
</dbReference>
<feature type="region of interest" description="Disordered" evidence="1">
    <location>
        <begin position="156"/>
        <end position="188"/>
    </location>
</feature>
<proteinExistence type="predicted"/>
<gene>
    <name evidence="2" type="ORF">C7B46_20680</name>
</gene>
<reference evidence="2 3" key="1">
    <citation type="journal article" date="2014" name="BMC Genomics">
        <title>Comparison of environmental and isolate Sulfobacillus genomes reveals diverse carbon, sulfur, nitrogen, and hydrogen metabolisms.</title>
        <authorList>
            <person name="Justice N.B."/>
            <person name="Norman A."/>
            <person name="Brown C.T."/>
            <person name="Singh A."/>
            <person name="Thomas B.C."/>
            <person name="Banfield J.F."/>
        </authorList>
    </citation>
    <scope>NUCLEOTIDE SEQUENCE [LARGE SCALE GENOMIC DNA]</scope>
    <source>
        <strain evidence="2">AMDSBA4</strain>
    </source>
</reference>
<evidence type="ECO:0000313" key="3">
    <source>
        <dbReference type="Proteomes" id="UP000242972"/>
    </source>
</evidence>
<dbReference type="Proteomes" id="UP000242972">
    <property type="component" value="Unassembled WGS sequence"/>
</dbReference>
<name>A0A2T2WSV7_9FIRM</name>
<evidence type="ECO:0000256" key="1">
    <source>
        <dbReference type="SAM" id="MobiDB-lite"/>
    </source>
</evidence>
<organism evidence="2 3">
    <name type="scientific">Sulfobacillus benefaciens</name>
    <dbReference type="NCBI Taxonomy" id="453960"/>
    <lineage>
        <taxon>Bacteria</taxon>
        <taxon>Bacillati</taxon>
        <taxon>Bacillota</taxon>
        <taxon>Clostridia</taxon>
        <taxon>Eubacteriales</taxon>
        <taxon>Clostridiales Family XVII. Incertae Sedis</taxon>
        <taxon>Sulfobacillus</taxon>
    </lineage>
</organism>
<dbReference type="AlphaFoldDB" id="A0A2T2WSV7"/>